<dbReference type="EMBL" id="QMEY01000034">
    <property type="protein sequence ID" value="RBQ14327.1"/>
    <property type="molecule type" value="Genomic_DNA"/>
</dbReference>
<proteinExistence type="predicted"/>
<reference evidence="1 2" key="1">
    <citation type="submission" date="2018-06" db="EMBL/GenBank/DDBJ databases">
        <title>Sphaerisporangium craniellae sp. nov., isolated from a marine sponge in the South China Sea.</title>
        <authorList>
            <person name="Li L."/>
        </authorList>
    </citation>
    <scope>NUCLEOTIDE SEQUENCE [LARGE SCALE GENOMIC DNA]</scope>
    <source>
        <strain evidence="1 2">LHW63015</strain>
    </source>
</reference>
<evidence type="ECO:0000313" key="1">
    <source>
        <dbReference type="EMBL" id="RBQ14327.1"/>
    </source>
</evidence>
<keyword evidence="2" id="KW-1185">Reference proteome</keyword>
<organism evidence="1 2">
    <name type="scientific">Spongiactinospora rosea</name>
    <dbReference type="NCBI Taxonomy" id="2248750"/>
    <lineage>
        <taxon>Bacteria</taxon>
        <taxon>Bacillati</taxon>
        <taxon>Actinomycetota</taxon>
        <taxon>Actinomycetes</taxon>
        <taxon>Streptosporangiales</taxon>
        <taxon>Streptosporangiaceae</taxon>
        <taxon>Spongiactinospora</taxon>
    </lineage>
</organism>
<name>A0A366LKI4_9ACTN</name>
<dbReference type="Proteomes" id="UP000253303">
    <property type="component" value="Unassembled WGS sequence"/>
</dbReference>
<gene>
    <name evidence="1" type="ORF">DP939_40920</name>
</gene>
<accession>A0A366LKI4</accession>
<sequence length="288" mass="30372">MGQGSDFDQVMDLIVTWGGSAERVAEIRDLATRAATSGHGLLAFLPPGLEPLVSAVNGKGHLTMGGVNALDALVADVNGQVGGAPFARLHLAMAPAVEISRRLMAAPRSEHLRQPLAQVTAGAFMVAARIAFEARDDDTSLRLYQEAVRAAVDAPAWQRTAMNTSRALVVLYSGRDVAAARAVADEAVRTAGRSESPIMRARAHALQAEMAARAGQSDHAFAALRLAWRDVDGDCTDDPAGGRFGAGHLDGFEGVCNVHLGRGAEAEPHLVDAMAALCAVKRLLIEWR</sequence>
<comment type="caution">
    <text evidence="1">The sequence shown here is derived from an EMBL/GenBank/DDBJ whole genome shotgun (WGS) entry which is preliminary data.</text>
</comment>
<protein>
    <submittedName>
        <fullName evidence="1">Uncharacterized protein</fullName>
    </submittedName>
</protein>
<dbReference type="AlphaFoldDB" id="A0A366LKI4"/>
<evidence type="ECO:0000313" key="2">
    <source>
        <dbReference type="Proteomes" id="UP000253303"/>
    </source>
</evidence>